<gene>
    <name evidence="1" type="ORF">NBR_LOCUS15005</name>
</gene>
<organism evidence="3">
    <name type="scientific">Nippostrongylus brasiliensis</name>
    <name type="common">Rat hookworm</name>
    <dbReference type="NCBI Taxonomy" id="27835"/>
    <lineage>
        <taxon>Eukaryota</taxon>
        <taxon>Metazoa</taxon>
        <taxon>Ecdysozoa</taxon>
        <taxon>Nematoda</taxon>
        <taxon>Chromadorea</taxon>
        <taxon>Rhabditida</taxon>
        <taxon>Rhabditina</taxon>
        <taxon>Rhabditomorpha</taxon>
        <taxon>Strongyloidea</taxon>
        <taxon>Heligmosomidae</taxon>
        <taxon>Nippostrongylus</taxon>
    </lineage>
</organism>
<dbReference type="WBParaSite" id="NBR_0001500401-mRNA-1">
    <property type="protein sequence ID" value="NBR_0001500401-mRNA-1"/>
    <property type="gene ID" value="NBR_0001500401"/>
</dbReference>
<dbReference type="AlphaFoldDB" id="A0A0N4YEA3"/>
<name>A0A0N4YEA3_NIPBR</name>
<sequence length="104" mass="11421">MAVKGITEKIRAAAELVSVSYDTCEPLILAKTATEESSANFFTYDVEGVTLDSVFVGDFTRKELNLLAKSRIFSITEAAQVMALRIMAVSTTKSWIRSNIARNP</sequence>
<evidence type="ECO:0000313" key="2">
    <source>
        <dbReference type="Proteomes" id="UP000271162"/>
    </source>
</evidence>
<proteinExistence type="predicted"/>
<reference evidence="3" key="1">
    <citation type="submission" date="2017-02" db="UniProtKB">
        <authorList>
            <consortium name="WormBaseParasite"/>
        </authorList>
    </citation>
    <scope>IDENTIFICATION</scope>
</reference>
<keyword evidence="2" id="KW-1185">Reference proteome</keyword>
<accession>A0A0N4YEA3</accession>
<dbReference type="Proteomes" id="UP000271162">
    <property type="component" value="Unassembled WGS sequence"/>
</dbReference>
<reference evidence="1 2" key="2">
    <citation type="submission" date="2018-11" db="EMBL/GenBank/DDBJ databases">
        <authorList>
            <consortium name="Pathogen Informatics"/>
        </authorList>
    </citation>
    <scope>NUCLEOTIDE SEQUENCE [LARGE SCALE GENOMIC DNA]</scope>
</reference>
<dbReference type="EMBL" id="UYSL01021566">
    <property type="protein sequence ID" value="VDL78599.1"/>
    <property type="molecule type" value="Genomic_DNA"/>
</dbReference>
<protein>
    <submittedName>
        <fullName evidence="3">Methyltransf_21 domain-containing protein</fullName>
    </submittedName>
</protein>
<evidence type="ECO:0000313" key="3">
    <source>
        <dbReference type="WBParaSite" id="NBR_0001500401-mRNA-1"/>
    </source>
</evidence>
<evidence type="ECO:0000313" key="1">
    <source>
        <dbReference type="EMBL" id="VDL78599.1"/>
    </source>
</evidence>